<evidence type="ECO:0000313" key="9">
    <source>
        <dbReference type="EMBL" id="PWW47710.1"/>
    </source>
</evidence>
<dbReference type="PRINTS" id="PR00260">
    <property type="entry name" value="CHEMTRNSDUCR"/>
</dbReference>
<keyword evidence="4" id="KW-0807">Transducer</keyword>
<gene>
    <name evidence="9" type="ORF">DFR36_10283</name>
</gene>
<comment type="subcellular location">
    <subcellularLocation>
        <location evidence="1">Membrane</location>
    </subcellularLocation>
</comment>
<feature type="compositionally biased region" description="Low complexity" evidence="5">
    <location>
        <begin position="545"/>
        <end position="557"/>
    </location>
</feature>
<keyword evidence="6" id="KW-0472">Membrane</keyword>
<evidence type="ECO:0000259" key="8">
    <source>
        <dbReference type="PROSITE" id="PS50885"/>
    </source>
</evidence>
<feature type="transmembrane region" description="Helical" evidence="6">
    <location>
        <begin position="55"/>
        <end position="75"/>
    </location>
</feature>
<dbReference type="Pfam" id="PF00672">
    <property type="entry name" value="HAMP"/>
    <property type="match status" value="1"/>
</dbReference>
<evidence type="ECO:0000256" key="3">
    <source>
        <dbReference type="ARBA" id="ARBA00029447"/>
    </source>
</evidence>
<keyword evidence="6" id="KW-0812">Transmembrane</keyword>
<organism evidence="9 10">
    <name type="scientific">Melaminivora alkalimesophila</name>
    <dbReference type="NCBI Taxonomy" id="1165852"/>
    <lineage>
        <taxon>Bacteria</taxon>
        <taxon>Pseudomonadati</taxon>
        <taxon>Pseudomonadota</taxon>
        <taxon>Betaproteobacteria</taxon>
        <taxon>Burkholderiales</taxon>
        <taxon>Comamonadaceae</taxon>
        <taxon>Melaminivora</taxon>
    </lineage>
</organism>
<feature type="region of interest" description="Disordered" evidence="5">
    <location>
        <begin position="520"/>
        <end position="590"/>
    </location>
</feature>
<evidence type="ECO:0000256" key="1">
    <source>
        <dbReference type="ARBA" id="ARBA00004370"/>
    </source>
</evidence>
<evidence type="ECO:0000256" key="4">
    <source>
        <dbReference type="PROSITE-ProRule" id="PRU00284"/>
    </source>
</evidence>
<keyword evidence="6" id="KW-1133">Transmembrane helix</keyword>
<dbReference type="InterPro" id="IPR004090">
    <property type="entry name" value="Chemotax_Me-accpt_rcpt"/>
</dbReference>
<feature type="transmembrane region" description="Helical" evidence="6">
    <location>
        <begin position="12"/>
        <end position="35"/>
    </location>
</feature>
<reference evidence="9 10" key="1">
    <citation type="submission" date="2018-05" db="EMBL/GenBank/DDBJ databases">
        <title>Genomic Encyclopedia of Type Strains, Phase IV (KMG-IV): sequencing the most valuable type-strain genomes for metagenomic binning, comparative biology and taxonomic classification.</title>
        <authorList>
            <person name="Goeker M."/>
        </authorList>
    </citation>
    <scope>NUCLEOTIDE SEQUENCE [LARGE SCALE GENOMIC DNA]</scope>
    <source>
        <strain evidence="9 10">DSM 26006</strain>
    </source>
</reference>
<evidence type="ECO:0000313" key="10">
    <source>
        <dbReference type="Proteomes" id="UP000246483"/>
    </source>
</evidence>
<sequence length="590" mass="61868">MRIQHLSVRFKLWGIVLGSMASMLLLLAASVAYVAQVGEESLRFVESSEQRISLALQWKGLGALAMHQATMAVSVTDDVLEKRTRQDSREALQAIAGLREALDAQGLSGEDQAQLERMDALHRHAVQLVEEAEKLRGDADFSGVEALVEAKLRPAVAQYEQGLDAFVRLQEQQRDAARAAALGQRQRALWLSAIAAAAVVLAGMALAGRLVHSISQPLQRAVGLAEAIAEGDLTQDVHDDRRDELGHLLRSLSAMAGRLRGVVGEVRSGVEAVSSAATQIASGNQDLSARTEQTAANLEETAASMEELTATVTQSADTAHQANQLAANAAQAAERGGAVVAQVVASMQQITDSSRRISDIIGVIDSIAFQTNILALNAAVEAARAGEQGRGFAVVAGEVRTLAQRSAQAAREIKALITTSVDNVQAGSAQVEQAGQSMQDIVLSVRRVGDLIGEITASSVEQRDGIFQVNQAMSNLDQMTQQNAALVEESSAAAAAMSEQAQRLAQVVAVFHLGAAGAAPARRTAPASALRPAPGERPGAKPSGAQARPAAQDRAAPATPPRKAPAAPSLPPASARSAARADADDEWESF</sequence>
<feature type="domain" description="HAMP" evidence="8">
    <location>
        <begin position="212"/>
        <end position="264"/>
    </location>
</feature>
<dbReference type="SMART" id="SM00283">
    <property type="entry name" value="MA"/>
    <property type="match status" value="1"/>
</dbReference>
<dbReference type="GO" id="GO:0004888">
    <property type="term" value="F:transmembrane signaling receptor activity"/>
    <property type="evidence" value="ECO:0007669"/>
    <property type="project" value="InterPro"/>
</dbReference>
<evidence type="ECO:0000256" key="6">
    <source>
        <dbReference type="SAM" id="Phobius"/>
    </source>
</evidence>
<dbReference type="Gene3D" id="1.10.287.950">
    <property type="entry name" value="Methyl-accepting chemotaxis protein"/>
    <property type="match status" value="1"/>
</dbReference>
<comment type="caution">
    <text evidence="9">The sequence shown here is derived from an EMBL/GenBank/DDBJ whole genome shotgun (WGS) entry which is preliminary data.</text>
</comment>
<dbReference type="GO" id="GO:0005886">
    <property type="term" value="C:plasma membrane"/>
    <property type="evidence" value="ECO:0007669"/>
    <property type="project" value="TreeGrafter"/>
</dbReference>
<feature type="transmembrane region" description="Helical" evidence="6">
    <location>
        <begin position="188"/>
        <end position="211"/>
    </location>
</feature>
<evidence type="ECO:0000256" key="5">
    <source>
        <dbReference type="SAM" id="MobiDB-lite"/>
    </source>
</evidence>
<dbReference type="EMBL" id="QGUB01000002">
    <property type="protein sequence ID" value="PWW47710.1"/>
    <property type="molecule type" value="Genomic_DNA"/>
</dbReference>
<dbReference type="PROSITE" id="PS50111">
    <property type="entry name" value="CHEMOTAXIS_TRANSDUC_2"/>
    <property type="match status" value="1"/>
</dbReference>
<dbReference type="SUPFAM" id="SSF58104">
    <property type="entry name" value="Methyl-accepting chemotaxis protein (MCP) signaling domain"/>
    <property type="match status" value="1"/>
</dbReference>
<dbReference type="AlphaFoldDB" id="A0A317RD90"/>
<name>A0A317RD90_9BURK</name>
<comment type="similarity">
    <text evidence="3">Belongs to the methyl-accepting chemotaxis (MCP) protein family.</text>
</comment>
<dbReference type="CDD" id="cd19411">
    <property type="entry name" value="MCP2201-like_sensor"/>
    <property type="match status" value="1"/>
</dbReference>
<dbReference type="FunFam" id="1.10.287.950:FF:000001">
    <property type="entry name" value="Methyl-accepting chemotaxis sensory transducer"/>
    <property type="match status" value="1"/>
</dbReference>
<evidence type="ECO:0000259" key="7">
    <source>
        <dbReference type="PROSITE" id="PS50111"/>
    </source>
</evidence>
<feature type="compositionally biased region" description="Low complexity" evidence="5">
    <location>
        <begin position="520"/>
        <end position="533"/>
    </location>
</feature>
<dbReference type="PROSITE" id="PS50885">
    <property type="entry name" value="HAMP"/>
    <property type="match status" value="1"/>
</dbReference>
<dbReference type="PANTHER" id="PTHR43531">
    <property type="entry name" value="PROTEIN ICFG"/>
    <property type="match status" value="1"/>
</dbReference>
<dbReference type="OrthoDB" id="8724552at2"/>
<dbReference type="Proteomes" id="UP000246483">
    <property type="component" value="Unassembled WGS sequence"/>
</dbReference>
<evidence type="ECO:0000256" key="2">
    <source>
        <dbReference type="ARBA" id="ARBA00022481"/>
    </source>
</evidence>
<dbReference type="InterPro" id="IPR003660">
    <property type="entry name" value="HAMP_dom"/>
</dbReference>
<dbReference type="CDD" id="cd06225">
    <property type="entry name" value="HAMP"/>
    <property type="match status" value="1"/>
</dbReference>
<dbReference type="InterPro" id="IPR047347">
    <property type="entry name" value="YvaQ-like_sensor"/>
</dbReference>
<dbReference type="SMART" id="SM00304">
    <property type="entry name" value="HAMP"/>
    <property type="match status" value="1"/>
</dbReference>
<dbReference type="RefSeq" id="WP_110012031.1">
    <property type="nucleotide sequence ID" value="NZ_QGUB01000002.1"/>
</dbReference>
<accession>A0A317RD90</accession>
<keyword evidence="10" id="KW-1185">Reference proteome</keyword>
<dbReference type="Pfam" id="PF00015">
    <property type="entry name" value="MCPsignal"/>
    <property type="match status" value="1"/>
</dbReference>
<feature type="compositionally biased region" description="Pro residues" evidence="5">
    <location>
        <begin position="558"/>
        <end position="571"/>
    </location>
</feature>
<dbReference type="InterPro" id="IPR051310">
    <property type="entry name" value="MCP_chemotaxis"/>
</dbReference>
<dbReference type="GO" id="GO:0006935">
    <property type="term" value="P:chemotaxis"/>
    <property type="evidence" value="ECO:0007669"/>
    <property type="project" value="InterPro"/>
</dbReference>
<dbReference type="PANTHER" id="PTHR43531:SF14">
    <property type="entry name" value="METHYL-ACCEPTING CHEMOTAXIS PROTEIN I-RELATED"/>
    <property type="match status" value="1"/>
</dbReference>
<dbReference type="InterPro" id="IPR004089">
    <property type="entry name" value="MCPsignal_dom"/>
</dbReference>
<dbReference type="GO" id="GO:0007165">
    <property type="term" value="P:signal transduction"/>
    <property type="evidence" value="ECO:0007669"/>
    <property type="project" value="UniProtKB-KW"/>
</dbReference>
<protein>
    <submittedName>
        <fullName evidence="9">Methyl-accepting chemotaxis sensory transducer with TarH sensor</fullName>
    </submittedName>
</protein>
<keyword evidence="2" id="KW-0488">Methylation</keyword>
<proteinExistence type="inferred from homology"/>
<feature type="domain" description="Methyl-accepting transducer" evidence="7">
    <location>
        <begin position="269"/>
        <end position="498"/>
    </location>
</feature>
<dbReference type="CDD" id="cd11386">
    <property type="entry name" value="MCP_signal"/>
    <property type="match status" value="1"/>
</dbReference>